<accession>A0A934X0D0</accession>
<reference evidence="2" key="1">
    <citation type="submission" date="2021-01" db="EMBL/GenBank/DDBJ databases">
        <title>Marivirga aurantiaca sp. nov., isolated from intertidal surface sediments.</title>
        <authorList>
            <person name="Zhang M."/>
        </authorList>
    </citation>
    <scope>NUCLEOTIDE SEQUENCE</scope>
    <source>
        <strain evidence="2">S37H4</strain>
    </source>
</reference>
<dbReference type="Pfam" id="PF08241">
    <property type="entry name" value="Methyltransf_11"/>
    <property type="match status" value="1"/>
</dbReference>
<dbReference type="Proteomes" id="UP000611723">
    <property type="component" value="Unassembled WGS sequence"/>
</dbReference>
<sequence>MAIQADDMKTIATQLRCPSGEDGLEIAGEMNKTNHGMTMNTIRHLDLKGHDRVLEIGPGNAQHLVELMKMAPEINYNGLDISADMKKEAERINADFVRKKQAQFFHYSGESFPFEDKTFDKIMTVNTLYFWEDPAATLQEIYRVLKPGGLCNITYSLKDFMKNLPFTVYGFQLYNDEDVLALIEKSSFNDSQIIPEIETVKSKHGEMVNRTYSVLIVRK</sequence>
<dbReference type="PANTHER" id="PTHR45036:SF1">
    <property type="entry name" value="METHYLTRANSFERASE LIKE 7A"/>
    <property type="match status" value="1"/>
</dbReference>
<feature type="domain" description="Methyltransferase type 11" evidence="1">
    <location>
        <begin position="54"/>
        <end position="151"/>
    </location>
</feature>
<keyword evidence="2" id="KW-0489">Methyltransferase</keyword>
<dbReference type="Gene3D" id="3.40.50.150">
    <property type="entry name" value="Vaccinia Virus protein VP39"/>
    <property type="match status" value="1"/>
</dbReference>
<dbReference type="EMBL" id="JAEQBW010000009">
    <property type="protein sequence ID" value="MBK6266588.1"/>
    <property type="molecule type" value="Genomic_DNA"/>
</dbReference>
<dbReference type="InterPro" id="IPR029063">
    <property type="entry name" value="SAM-dependent_MTases_sf"/>
</dbReference>
<name>A0A934X0D0_9BACT</name>
<dbReference type="RefSeq" id="WP_201432272.1">
    <property type="nucleotide sequence ID" value="NZ_JAEQBW010000009.1"/>
</dbReference>
<dbReference type="AlphaFoldDB" id="A0A934X0D0"/>
<evidence type="ECO:0000259" key="1">
    <source>
        <dbReference type="Pfam" id="PF08241"/>
    </source>
</evidence>
<comment type="caution">
    <text evidence="2">The sequence shown here is derived from an EMBL/GenBank/DDBJ whole genome shotgun (WGS) entry which is preliminary data.</text>
</comment>
<keyword evidence="3" id="KW-1185">Reference proteome</keyword>
<dbReference type="CDD" id="cd02440">
    <property type="entry name" value="AdoMet_MTases"/>
    <property type="match status" value="1"/>
</dbReference>
<dbReference type="GO" id="GO:0032259">
    <property type="term" value="P:methylation"/>
    <property type="evidence" value="ECO:0007669"/>
    <property type="project" value="UniProtKB-KW"/>
</dbReference>
<evidence type="ECO:0000313" key="2">
    <source>
        <dbReference type="EMBL" id="MBK6266588.1"/>
    </source>
</evidence>
<dbReference type="PANTHER" id="PTHR45036">
    <property type="entry name" value="METHYLTRANSFERASE LIKE 7B"/>
    <property type="match status" value="1"/>
</dbReference>
<dbReference type="GO" id="GO:0008757">
    <property type="term" value="F:S-adenosylmethionine-dependent methyltransferase activity"/>
    <property type="evidence" value="ECO:0007669"/>
    <property type="project" value="InterPro"/>
</dbReference>
<dbReference type="InterPro" id="IPR052356">
    <property type="entry name" value="Thiol_S-MT"/>
</dbReference>
<organism evidence="2 3">
    <name type="scientific">Marivirga aurantiaca</name>
    <dbReference type="NCBI Taxonomy" id="2802615"/>
    <lineage>
        <taxon>Bacteria</taxon>
        <taxon>Pseudomonadati</taxon>
        <taxon>Bacteroidota</taxon>
        <taxon>Cytophagia</taxon>
        <taxon>Cytophagales</taxon>
        <taxon>Marivirgaceae</taxon>
        <taxon>Marivirga</taxon>
    </lineage>
</organism>
<gene>
    <name evidence="2" type="ORF">JKA74_16195</name>
</gene>
<proteinExistence type="predicted"/>
<dbReference type="SUPFAM" id="SSF53335">
    <property type="entry name" value="S-adenosyl-L-methionine-dependent methyltransferases"/>
    <property type="match status" value="1"/>
</dbReference>
<protein>
    <submittedName>
        <fullName evidence="2">Class I SAM-dependent methyltransferase</fullName>
    </submittedName>
</protein>
<keyword evidence="2" id="KW-0808">Transferase</keyword>
<evidence type="ECO:0000313" key="3">
    <source>
        <dbReference type="Proteomes" id="UP000611723"/>
    </source>
</evidence>
<dbReference type="InterPro" id="IPR013216">
    <property type="entry name" value="Methyltransf_11"/>
</dbReference>